<reference evidence="7 8" key="1">
    <citation type="submission" date="2017-03" db="EMBL/GenBank/DDBJ databases">
        <title>Characterization of Campylobacter jejuni water isolates.</title>
        <authorList>
            <person name="Nilsson A."/>
            <person name="Skarp A."/>
            <person name="Johansson C."/>
            <person name="Kaden R."/>
            <person name="Engstrand L."/>
            <person name="Rautelin H."/>
        </authorList>
    </citation>
    <scope>NUCLEOTIDE SEQUENCE [LARGE SCALE GENOMIC DNA]</scope>
    <source>
        <strain evidence="7 8">VA12</strain>
    </source>
</reference>
<feature type="transmembrane region" description="Helical" evidence="6">
    <location>
        <begin position="200"/>
        <end position="223"/>
    </location>
</feature>
<dbReference type="InterPro" id="IPR001898">
    <property type="entry name" value="SLC13A/DASS"/>
</dbReference>
<dbReference type="AlphaFoldDB" id="A0AAX0NI84"/>
<dbReference type="GO" id="GO:0022857">
    <property type="term" value="F:transmembrane transporter activity"/>
    <property type="evidence" value="ECO:0007669"/>
    <property type="project" value="InterPro"/>
</dbReference>
<comment type="subcellular location">
    <subcellularLocation>
        <location evidence="1">Membrane</location>
        <topology evidence="1">Multi-pass membrane protein</topology>
    </subcellularLocation>
</comment>
<feature type="transmembrane region" description="Helical" evidence="6">
    <location>
        <begin position="38"/>
        <end position="66"/>
    </location>
</feature>
<keyword evidence="3 6" id="KW-0812">Transmembrane</keyword>
<keyword evidence="5 6" id="KW-0472">Membrane</keyword>
<evidence type="ECO:0000313" key="7">
    <source>
        <dbReference type="EMBL" id="OSY75780.1"/>
    </source>
</evidence>
<feature type="transmembrane region" description="Helical" evidence="6">
    <location>
        <begin position="454"/>
        <end position="477"/>
    </location>
</feature>
<organism evidence="7 8">
    <name type="scientific">Campylobacter jejuni</name>
    <dbReference type="NCBI Taxonomy" id="197"/>
    <lineage>
        <taxon>Bacteria</taxon>
        <taxon>Pseudomonadati</taxon>
        <taxon>Campylobacterota</taxon>
        <taxon>Epsilonproteobacteria</taxon>
        <taxon>Campylobacterales</taxon>
        <taxon>Campylobacteraceae</taxon>
        <taxon>Campylobacter</taxon>
    </lineage>
</organism>
<dbReference type="Pfam" id="PF00939">
    <property type="entry name" value="Na_sulph_symp"/>
    <property type="match status" value="2"/>
</dbReference>
<feature type="transmembrane region" description="Helical" evidence="6">
    <location>
        <begin position="424"/>
        <end position="442"/>
    </location>
</feature>
<feature type="transmembrane region" description="Helical" evidence="6">
    <location>
        <begin position="573"/>
        <end position="596"/>
    </location>
</feature>
<dbReference type="RefSeq" id="WP_002881186.1">
    <property type="nucleotide sequence ID" value="NZ_JAQBSB010000003.1"/>
</dbReference>
<evidence type="ECO:0000256" key="6">
    <source>
        <dbReference type="SAM" id="Phobius"/>
    </source>
</evidence>
<dbReference type="NCBIfam" id="TIGR00785">
    <property type="entry name" value="dass"/>
    <property type="match status" value="1"/>
</dbReference>
<evidence type="ECO:0000256" key="4">
    <source>
        <dbReference type="ARBA" id="ARBA00022989"/>
    </source>
</evidence>
<dbReference type="EMBL" id="NAAF01000018">
    <property type="protein sequence ID" value="OSY75780.1"/>
    <property type="molecule type" value="Genomic_DNA"/>
</dbReference>
<comment type="caution">
    <text evidence="7">The sequence shown here is derived from an EMBL/GenBank/DDBJ whole genome shotgun (WGS) entry which is preliminary data.</text>
</comment>
<dbReference type="InterPro" id="IPR030676">
    <property type="entry name" value="CitT-rel"/>
</dbReference>
<dbReference type="GO" id="GO:0016020">
    <property type="term" value="C:membrane"/>
    <property type="evidence" value="ECO:0007669"/>
    <property type="project" value="UniProtKB-SubCell"/>
</dbReference>
<feature type="transmembrane region" description="Helical" evidence="6">
    <location>
        <begin position="483"/>
        <end position="509"/>
    </location>
</feature>
<dbReference type="Proteomes" id="UP000194235">
    <property type="component" value="Unassembled WGS sequence"/>
</dbReference>
<feature type="transmembrane region" description="Helical" evidence="6">
    <location>
        <begin position="396"/>
        <end position="418"/>
    </location>
</feature>
<feature type="transmembrane region" description="Helical" evidence="6">
    <location>
        <begin position="343"/>
        <end position="365"/>
    </location>
</feature>
<evidence type="ECO:0000256" key="1">
    <source>
        <dbReference type="ARBA" id="ARBA00004141"/>
    </source>
</evidence>
<name>A0AAX0NI84_CAMJU</name>
<dbReference type="PANTHER" id="PTHR42826">
    <property type="entry name" value="DICARBOXYLATE TRANSPORTER 2.1, CHLOROPLASTIC"/>
    <property type="match status" value="1"/>
</dbReference>
<protein>
    <submittedName>
        <fullName evidence="7">2-oxoglutarate translocator</fullName>
    </submittedName>
</protein>
<evidence type="ECO:0000313" key="8">
    <source>
        <dbReference type="Proteomes" id="UP000194235"/>
    </source>
</evidence>
<proteinExistence type="inferred from homology"/>
<evidence type="ECO:0000256" key="2">
    <source>
        <dbReference type="ARBA" id="ARBA00007349"/>
    </source>
</evidence>
<feature type="transmembrane region" description="Helical" evidence="6">
    <location>
        <begin position="521"/>
        <end position="543"/>
    </location>
</feature>
<keyword evidence="4 6" id="KW-1133">Transmembrane helix</keyword>
<evidence type="ECO:0000256" key="3">
    <source>
        <dbReference type="ARBA" id="ARBA00022692"/>
    </source>
</evidence>
<sequence>MNRSKIPLLVLCILIAAVFWLMPTPVGLEDNSWHFLGLFIAVIMAVILQVMPLGAVCMIAIAIIALSGITTTQSSVRATHIKTLEGIVLRDNSNIYKTTMDEAVEASILQALINANISRNLKAKVDEILKSSTDVNYQIENLSKIYTKATSKTSTQQLIDETKISALNTLALDFLSQKSIDEKVNTAISNLKSKTGIKDALSGFSNSLIWLIVISIIVARGVIKTGLGERLAYHFISIFGKKTLGIAYSIAFCETILAPVTPSNTARAGAIINPIVQAIARSFKSTPEDGTQNKIGTYLSLVNYQANPISSAMFITATAPNPLVVDLIAQATNLEVHLTWGQWALGMFLPGIAAMLLMPLVLYFLSPPEIKSTPNASTFAKDKLKELGKMKNSEKIMLSVFVLLLLLWAGTFGLLFGISLDATSVALLGLSLVLISGVLTFGEVLAEKAAWNTLVWFSALVMMATLLGKLGVTQFLAEALGEFASAMGLGEISIMIFLSLAFLYTHYFFASTTAHISAMFFVFYSAGLALGTPPLLYAFIMIASGNVMMALTHYATGTAPVIFGTGYVTLKKWWSIGFVISIVDIVVMIAVGLIWWKILGFY</sequence>
<gene>
    <name evidence="7" type="ORF">B5Y32_07590</name>
</gene>
<accession>A0AAX0NI84</accession>
<evidence type="ECO:0000256" key="5">
    <source>
        <dbReference type="ARBA" id="ARBA00023136"/>
    </source>
</evidence>
<comment type="similarity">
    <text evidence="2">Belongs to the SLC13A/DASS transporter (TC 2.A.47) family. DIT1 subfamily.</text>
</comment>